<keyword evidence="16" id="KW-1185">Reference proteome</keyword>
<comment type="subunit">
    <text evidence="10">The complex is composed of two ATP-binding proteins (NikD and NikE), two transmembrane proteins (NikB and NikC) and a solute-binding protein (NikA).</text>
</comment>
<dbReference type="Gene3D" id="3.40.50.300">
    <property type="entry name" value="P-loop containing nucleotide triphosphate hydrolases"/>
    <property type="match status" value="1"/>
</dbReference>
<dbReference type="InterPro" id="IPR027417">
    <property type="entry name" value="P-loop_NTPase"/>
</dbReference>
<gene>
    <name evidence="15" type="ORF">OL599_07060</name>
</gene>
<proteinExistence type="inferred from homology"/>
<dbReference type="InterPro" id="IPR017871">
    <property type="entry name" value="ABC_transporter-like_CS"/>
</dbReference>
<dbReference type="Pfam" id="PF00005">
    <property type="entry name" value="ABC_tran"/>
    <property type="match status" value="1"/>
</dbReference>
<protein>
    <recommendedName>
        <fullName evidence="12">Nickel import system ATP-binding protein NikD</fullName>
        <ecNumber evidence="11">7.2.2.11</ecNumber>
    </recommendedName>
</protein>
<dbReference type="GO" id="GO:0005886">
    <property type="term" value="C:plasma membrane"/>
    <property type="evidence" value="ECO:0007669"/>
    <property type="project" value="UniProtKB-SubCell"/>
</dbReference>
<dbReference type="Proteomes" id="UP001165679">
    <property type="component" value="Unassembled WGS sequence"/>
</dbReference>
<evidence type="ECO:0000313" key="16">
    <source>
        <dbReference type="Proteomes" id="UP001165679"/>
    </source>
</evidence>
<dbReference type="NCBIfam" id="TIGR01727">
    <property type="entry name" value="oligo_HPY"/>
    <property type="match status" value="1"/>
</dbReference>
<comment type="caution">
    <text evidence="15">The sequence shown here is derived from an EMBL/GenBank/DDBJ whole genome shotgun (WGS) entry which is preliminary data.</text>
</comment>
<evidence type="ECO:0000256" key="7">
    <source>
        <dbReference type="ARBA" id="ARBA00022967"/>
    </source>
</evidence>
<keyword evidence="4" id="KW-1003">Cell membrane</keyword>
<reference evidence="15" key="2">
    <citation type="submission" date="2022-10" db="EMBL/GenBank/DDBJ databases">
        <authorList>
            <person name="Trinh H.N."/>
        </authorList>
    </citation>
    <scope>NUCLEOTIDE SEQUENCE</scope>
    <source>
        <strain evidence="15">RN2-1</strain>
    </source>
</reference>
<dbReference type="PANTHER" id="PTHR43297">
    <property type="entry name" value="OLIGOPEPTIDE TRANSPORT ATP-BINDING PROTEIN APPD"/>
    <property type="match status" value="1"/>
</dbReference>
<feature type="domain" description="ABC transporter" evidence="14">
    <location>
        <begin position="22"/>
        <end position="278"/>
    </location>
</feature>
<dbReference type="GO" id="GO:0015413">
    <property type="term" value="F:ABC-type nickel transporter activity"/>
    <property type="evidence" value="ECO:0007669"/>
    <property type="project" value="UniProtKB-EC"/>
</dbReference>
<dbReference type="GO" id="GO:0015833">
    <property type="term" value="P:peptide transport"/>
    <property type="evidence" value="ECO:0007669"/>
    <property type="project" value="InterPro"/>
</dbReference>
<dbReference type="InterPro" id="IPR003439">
    <property type="entry name" value="ABC_transporter-like_ATP-bd"/>
</dbReference>
<dbReference type="Pfam" id="PF08352">
    <property type="entry name" value="oligo_HPY"/>
    <property type="match status" value="1"/>
</dbReference>
<dbReference type="EC" id="7.2.2.11" evidence="11"/>
<dbReference type="EMBL" id="JAPDNT010000003">
    <property type="protein sequence ID" value="MCW3474337.1"/>
    <property type="molecule type" value="Genomic_DNA"/>
</dbReference>
<reference evidence="15" key="1">
    <citation type="submission" date="2022-09" db="EMBL/GenBank/DDBJ databases">
        <title>Rhodovastum sp. nov. RN2-1 isolated from soil in Seongnam, South Korea.</title>
        <authorList>
            <person name="Le N.T."/>
        </authorList>
    </citation>
    <scope>NUCLEOTIDE SEQUENCE</scope>
    <source>
        <strain evidence="15">RN2-1</strain>
    </source>
</reference>
<evidence type="ECO:0000256" key="9">
    <source>
        <dbReference type="ARBA" id="ARBA00023136"/>
    </source>
</evidence>
<evidence type="ECO:0000256" key="10">
    <source>
        <dbReference type="ARBA" id="ARBA00038669"/>
    </source>
</evidence>
<comment type="similarity">
    <text evidence="2">Belongs to the ABC transporter superfamily.</text>
</comment>
<comment type="subcellular location">
    <subcellularLocation>
        <location evidence="1">Cell inner membrane</location>
        <topology evidence="1">Peripheral membrane protein</topology>
    </subcellularLocation>
</comment>
<evidence type="ECO:0000256" key="6">
    <source>
        <dbReference type="ARBA" id="ARBA00022840"/>
    </source>
</evidence>
<evidence type="ECO:0000256" key="1">
    <source>
        <dbReference type="ARBA" id="ARBA00004417"/>
    </source>
</evidence>
<keyword evidence="5" id="KW-0547">Nucleotide-binding</keyword>
<dbReference type="InterPro" id="IPR003593">
    <property type="entry name" value="AAA+_ATPase"/>
</dbReference>
<dbReference type="InterPro" id="IPR013563">
    <property type="entry name" value="Oligopep_ABC_C"/>
</dbReference>
<dbReference type="AlphaFoldDB" id="A0AA41YLA4"/>
<evidence type="ECO:0000256" key="2">
    <source>
        <dbReference type="ARBA" id="ARBA00005417"/>
    </source>
</evidence>
<evidence type="ECO:0000256" key="3">
    <source>
        <dbReference type="ARBA" id="ARBA00022448"/>
    </source>
</evidence>
<dbReference type="GO" id="GO:0016887">
    <property type="term" value="F:ATP hydrolysis activity"/>
    <property type="evidence" value="ECO:0007669"/>
    <property type="project" value="InterPro"/>
</dbReference>
<dbReference type="CDD" id="cd03257">
    <property type="entry name" value="ABC_NikE_OppD_transporters"/>
    <property type="match status" value="1"/>
</dbReference>
<name>A0AA41YLA4_9PROT</name>
<accession>A0AA41YLA4</accession>
<dbReference type="SUPFAM" id="SSF52540">
    <property type="entry name" value="P-loop containing nucleoside triphosphate hydrolases"/>
    <property type="match status" value="1"/>
</dbReference>
<dbReference type="PANTHER" id="PTHR43297:SF13">
    <property type="entry name" value="NICKEL ABC TRANSPORTER, ATP-BINDING PROTEIN"/>
    <property type="match status" value="1"/>
</dbReference>
<evidence type="ECO:0000259" key="14">
    <source>
        <dbReference type="PROSITE" id="PS50893"/>
    </source>
</evidence>
<evidence type="ECO:0000313" key="15">
    <source>
        <dbReference type="EMBL" id="MCW3474337.1"/>
    </source>
</evidence>
<evidence type="ECO:0000256" key="4">
    <source>
        <dbReference type="ARBA" id="ARBA00022475"/>
    </source>
</evidence>
<evidence type="ECO:0000256" key="13">
    <source>
        <dbReference type="ARBA" id="ARBA00048610"/>
    </source>
</evidence>
<evidence type="ECO:0000256" key="5">
    <source>
        <dbReference type="ARBA" id="ARBA00022741"/>
    </source>
</evidence>
<sequence length="351" mass="37868">MPFADSPGAARGEDDVPAGTVLDIADLKTYFDTDAGIVRAVNGVTLRVADGQTLAIVGESGSGKSVTGLTVMRLLARTPGRVAGGSILFRGRNGLVIDLLALSEAEMAKLRGREIAMIFQDPMSSLNPVFPVGEQIAEPIRIHKGASRHEARAQAIELLRQVGINDPDTRVDAYPHQLSGGMRQRVMIAIALACDPRLLIADEPTTALDVTIQAQIITLLRRLQRERNMAMIFVTHDLKLVEEIADQVAVMYASQIVEQGTTADVLEHPRHPYTRALLDCTPHGGAHAGGTRRRLQSIPGGLPSPLAPPAGCRFHPRCGFATAACMAAEPVLEPVTAQHVTRCRRWREITL</sequence>
<comment type="catalytic activity">
    <reaction evidence="13">
        <text>Ni(2+)(out) + ATP + H2O = Ni(2+)(in) + ADP + phosphate + H(+)</text>
        <dbReference type="Rhea" id="RHEA:15557"/>
        <dbReference type="ChEBI" id="CHEBI:15377"/>
        <dbReference type="ChEBI" id="CHEBI:15378"/>
        <dbReference type="ChEBI" id="CHEBI:30616"/>
        <dbReference type="ChEBI" id="CHEBI:43474"/>
        <dbReference type="ChEBI" id="CHEBI:49786"/>
        <dbReference type="ChEBI" id="CHEBI:456216"/>
        <dbReference type="EC" id="7.2.2.11"/>
    </reaction>
    <physiologicalReaction direction="left-to-right" evidence="13">
        <dbReference type="Rhea" id="RHEA:15558"/>
    </physiologicalReaction>
</comment>
<keyword evidence="7" id="KW-1278">Translocase</keyword>
<dbReference type="FunFam" id="3.40.50.300:FF:000016">
    <property type="entry name" value="Oligopeptide ABC transporter ATP-binding component"/>
    <property type="match status" value="1"/>
</dbReference>
<dbReference type="PROSITE" id="PS50893">
    <property type="entry name" value="ABC_TRANSPORTER_2"/>
    <property type="match status" value="1"/>
</dbReference>
<keyword evidence="9" id="KW-0472">Membrane</keyword>
<dbReference type="RefSeq" id="WP_264712964.1">
    <property type="nucleotide sequence ID" value="NZ_JAPDNT010000003.1"/>
</dbReference>
<dbReference type="InterPro" id="IPR050388">
    <property type="entry name" value="ABC_Ni/Peptide_Import"/>
</dbReference>
<dbReference type="PROSITE" id="PS00211">
    <property type="entry name" value="ABC_TRANSPORTER_1"/>
    <property type="match status" value="1"/>
</dbReference>
<dbReference type="SMART" id="SM00382">
    <property type="entry name" value="AAA"/>
    <property type="match status" value="1"/>
</dbReference>
<evidence type="ECO:0000256" key="8">
    <source>
        <dbReference type="ARBA" id="ARBA00023065"/>
    </source>
</evidence>
<evidence type="ECO:0000256" key="12">
    <source>
        <dbReference type="ARBA" id="ARBA00044143"/>
    </source>
</evidence>
<organism evidence="15 16">
    <name type="scientific">Limobrevibacterium gyesilva</name>
    <dbReference type="NCBI Taxonomy" id="2991712"/>
    <lineage>
        <taxon>Bacteria</taxon>
        <taxon>Pseudomonadati</taxon>
        <taxon>Pseudomonadota</taxon>
        <taxon>Alphaproteobacteria</taxon>
        <taxon>Acetobacterales</taxon>
        <taxon>Acetobacteraceae</taxon>
        <taxon>Limobrevibacterium</taxon>
    </lineage>
</organism>
<keyword evidence="3" id="KW-0813">Transport</keyword>
<evidence type="ECO:0000256" key="11">
    <source>
        <dbReference type="ARBA" id="ARBA00039098"/>
    </source>
</evidence>
<keyword evidence="6 15" id="KW-0067">ATP-binding</keyword>
<keyword evidence="8" id="KW-0406">Ion transport</keyword>
<dbReference type="GO" id="GO:0005524">
    <property type="term" value="F:ATP binding"/>
    <property type="evidence" value="ECO:0007669"/>
    <property type="project" value="UniProtKB-KW"/>
</dbReference>